<name>A0A1Y1ZQZ6_9PLEO</name>
<protein>
    <submittedName>
        <fullName evidence="2">Uncharacterized protein</fullName>
    </submittedName>
</protein>
<organism evidence="2 3">
    <name type="scientific">Clohesyomyces aquaticus</name>
    <dbReference type="NCBI Taxonomy" id="1231657"/>
    <lineage>
        <taxon>Eukaryota</taxon>
        <taxon>Fungi</taxon>
        <taxon>Dikarya</taxon>
        <taxon>Ascomycota</taxon>
        <taxon>Pezizomycotina</taxon>
        <taxon>Dothideomycetes</taxon>
        <taxon>Pleosporomycetidae</taxon>
        <taxon>Pleosporales</taxon>
        <taxon>Lindgomycetaceae</taxon>
        <taxon>Clohesyomyces</taxon>
    </lineage>
</organism>
<feature type="region of interest" description="Disordered" evidence="1">
    <location>
        <begin position="210"/>
        <end position="232"/>
    </location>
</feature>
<accession>A0A1Y1ZQZ6</accession>
<evidence type="ECO:0000313" key="2">
    <source>
        <dbReference type="EMBL" id="ORY12682.1"/>
    </source>
</evidence>
<sequence>MPLTFVLAVPGSHRCFLASTPRAALLLPHGYSHFPAPAPCGRIAKCPGARWLHNSRPPATPGKKLRAKPWTYFSTQAKGTFRAGHCMKSGVFFAQAGFPRRSVDGRFLPRENHPVVAEEGATSSMVENVPTLGKEPRRPDDEGTGSREKPLTVEEPSSPNAGFLFPGASNNPAVSGRLWRKSRSEIVLDAIHGPVGELYHLPLHTKKPDWRSNLQPRGIGGRRRNNPHLPLPQPADLDYMATSLHTILARYITWQCTSTKDLEYQFRLQEIVVLRSHGYTSDHIELWANALLEKNSYVAANVFQSGLSAPPMFLVLLFLRRRKITARALGVVMRHVDNRLKAGGLDWTSTKILVIRLLRHARQVWAETIPWIASFFNKQARSICHEDLPHRRLNPKMRSDLTYFCNTVLSLISLPTSTRPILSSGHQQSAQFKVLKYMAECTPAIIVTRVGFRAVTRVQLAQPKTSQEREWAVLKGPSWPPWKVDRIALDEEKSYSFGQSRASRIMQSMFEAGYKPQLWDKVAEIYAGWDTDQSPTIQTRTSFPGLSTYRGGSRKRLVQLLWAARIRTTRTRREAWACFLAYENSKLHPHQEVYHAMFEKLVYPEYYAPPSDFDDAPVNEDPLPGDMKEALPDPASPKDLVYITESVPSYERLFHRMAGTDIKPTGRFLAFLLVNASDFELTLSFLKSERHQYRNGIARLLDGSALHRIPTREVPEYILTAFVRFLCHFGRFPRRPDDITIPLTPEEHEDKLRTDRPYLLDYAYRILTRFQPRYHPAWTAYIERLVYRSSKRRTALATYTTFCSLLDKMRSVDLDIDEEQFSLFCTVVFDAATQIARSNSLGADALLFLSNAPLECRTLFQILVGGGRGSSPVDKSHSESRIPPPLLSPSTLHAYTRALSILGDYEGMYSFSTWATTHREEVTARINAQAGGPAMWRKTLVALRAGLENTDGSGEPAPRELRELVMRQVEGVQEWGGWPSKKEVDGYLARWRSGGLRS</sequence>
<gene>
    <name evidence="2" type="ORF">BCR34DRAFT_650299</name>
</gene>
<evidence type="ECO:0000313" key="3">
    <source>
        <dbReference type="Proteomes" id="UP000193144"/>
    </source>
</evidence>
<proteinExistence type="predicted"/>
<feature type="compositionally biased region" description="Basic and acidic residues" evidence="1">
    <location>
        <begin position="134"/>
        <end position="152"/>
    </location>
</feature>
<keyword evidence="3" id="KW-1185">Reference proteome</keyword>
<reference evidence="2 3" key="1">
    <citation type="submission" date="2016-07" db="EMBL/GenBank/DDBJ databases">
        <title>Pervasive Adenine N6-methylation of Active Genes in Fungi.</title>
        <authorList>
            <consortium name="DOE Joint Genome Institute"/>
            <person name="Mondo S.J."/>
            <person name="Dannebaum R.O."/>
            <person name="Kuo R.C."/>
            <person name="Labutti K."/>
            <person name="Haridas S."/>
            <person name="Kuo A."/>
            <person name="Salamov A."/>
            <person name="Ahrendt S.R."/>
            <person name="Lipzen A."/>
            <person name="Sullivan W."/>
            <person name="Andreopoulos W.B."/>
            <person name="Clum A."/>
            <person name="Lindquist E."/>
            <person name="Daum C."/>
            <person name="Ramamoorthy G.K."/>
            <person name="Gryganskyi A."/>
            <person name="Culley D."/>
            <person name="Magnuson J.K."/>
            <person name="James T.Y."/>
            <person name="O'Malley M.A."/>
            <person name="Stajich J.E."/>
            <person name="Spatafora J.W."/>
            <person name="Visel A."/>
            <person name="Grigoriev I.V."/>
        </authorList>
    </citation>
    <scope>NUCLEOTIDE SEQUENCE [LARGE SCALE GENOMIC DNA]</scope>
    <source>
        <strain evidence="2 3">CBS 115471</strain>
    </source>
</reference>
<dbReference type="OrthoDB" id="410701at2759"/>
<dbReference type="EMBL" id="MCFA01000048">
    <property type="protein sequence ID" value="ORY12682.1"/>
    <property type="molecule type" value="Genomic_DNA"/>
</dbReference>
<evidence type="ECO:0000256" key="1">
    <source>
        <dbReference type="SAM" id="MobiDB-lite"/>
    </source>
</evidence>
<dbReference type="STRING" id="1231657.A0A1Y1ZQZ6"/>
<dbReference type="Proteomes" id="UP000193144">
    <property type="component" value="Unassembled WGS sequence"/>
</dbReference>
<feature type="region of interest" description="Disordered" evidence="1">
    <location>
        <begin position="119"/>
        <end position="167"/>
    </location>
</feature>
<dbReference type="AlphaFoldDB" id="A0A1Y1ZQZ6"/>
<comment type="caution">
    <text evidence="2">The sequence shown here is derived from an EMBL/GenBank/DDBJ whole genome shotgun (WGS) entry which is preliminary data.</text>
</comment>